<dbReference type="EMBL" id="JBEYBF010000001">
    <property type="protein sequence ID" value="MEU1950663.1"/>
    <property type="molecule type" value="Genomic_DNA"/>
</dbReference>
<protein>
    <submittedName>
        <fullName evidence="2">Uncharacterized protein</fullName>
    </submittedName>
</protein>
<accession>A0ABV2WIG0</accession>
<keyword evidence="3" id="KW-1185">Reference proteome</keyword>
<evidence type="ECO:0000313" key="2">
    <source>
        <dbReference type="EMBL" id="MEU1950663.1"/>
    </source>
</evidence>
<dbReference type="RefSeq" id="WP_356954348.1">
    <property type="nucleotide sequence ID" value="NZ_JBEYBD010000002.1"/>
</dbReference>
<organism evidence="2 3">
    <name type="scientific">Nocardia rhamnosiphila</name>
    <dbReference type="NCBI Taxonomy" id="426716"/>
    <lineage>
        <taxon>Bacteria</taxon>
        <taxon>Bacillati</taxon>
        <taxon>Actinomycetota</taxon>
        <taxon>Actinomycetes</taxon>
        <taxon>Mycobacteriales</taxon>
        <taxon>Nocardiaceae</taxon>
        <taxon>Nocardia</taxon>
    </lineage>
</organism>
<evidence type="ECO:0000256" key="1">
    <source>
        <dbReference type="SAM" id="MobiDB-lite"/>
    </source>
</evidence>
<evidence type="ECO:0000313" key="3">
    <source>
        <dbReference type="Proteomes" id="UP001550628"/>
    </source>
</evidence>
<name>A0ABV2WIG0_9NOCA</name>
<reference evidence="2 3" key="1">
    <citation type="submission" date="2024-06" db="EMBL/GenBank/DDBJ databases">
        <title>The Natural Products Discovery Center: Release of the First 8490 Sequenced Strains for Exploring Actinobacteria Biosynthetic Diversity.</title>
        <authorList>
            <person name="Kalkreuter E."/>
            <person name="Kautsar S.A."/>
            <person name="Yang D."/>
            <person name="Bader C.D."/>
            <person name="Teijaro C.N."/>
            <person name="Fluegel L."/>
            <person name="Davis C.M."/>
            <person name="Simpson J.R."/>
            <person name="Lauterbach L."/>
            <person name="Steele A.D."/>
            <person name="Gui C."/>
            <person name="Meng S."/>
            <person name="Li G."/>
            <person name="Viehrig K."/>
            <person name="Ye F."/>
            <person name="Su P."/>
            <person name="Kiefer A.F."/>
            <person name="Nichols A."/>
            <person name="Cepeda A.J."/>
            <person name="Yan W."/>
            <person name="Fan B."/>
            <person name="Jiang Y."/>
            <person name="Adhikari A."/>
            <person name="Zheng C.-J."/>
            <person name="Schuster L."/>
            <person name="Cowan T.M."/>
            <person name="Smanski M.J."/>
            <person name="Chevrette M.G."/>
            <person name="De Carvalho L.P.S."/>
            <person name="Shen B."/>
        </authorList>
    </citation>
    <scope>NUCLEOTIDE SEQUENCE [LARGE SCALE GENOMIC DNA]</scope>
    <source>
        <strain evidence="2 3">NPDC019708</strain>
    </source>
</reference>
<sequence length="41" mass="4754">MWSEPDDLDVSRRGDDILVGSGRPRDALRHEDAPWFWELSA</sequence>
<gene>
    <name evidence="2" type="ORF">ABZ510_02275</name>
</gene>
<proteinExistence type="predicted"/>
<comment type="caution">
    <text evidence="2">The sequence shown here is derived from an EMBL/GenBank/DDBJ whole genome shotgun (WGS) entry which is preliminary data.</text>
</comment>
<feature type="region of interest" description="Disordered" evidence="1">
    <location>
        <begin position="1"/>
        <end position="23"/>
    </location>
</feature>
<dbReference type="Proteomes" id="UP001550628">
    <property type="component" value="Unassembled WGS sequence"/>
</dbReference>